<dbReference type="Pfam" id="PF02137">
    <property type="entry name" value="A_deamin"/>
    <property type="match status" value="1"/>
</dbReference>
<evidence type="ECO:0000256" key="2">
    <source>
        <dbReference type="ARBA" id="ARBA00022723"/>
    </source>
</evidence>
<evidence type="ECO:0000256" key="12">
    <source>
        <dbReference type="SAM" id="MobiDB-lite"/>
    </source>
</evidence>
<comment type="function">
    <text evidence="6">Specifically deaminates adenosine-37 to inosine in tRNA-Ala.</text>
</comment>
<evidence type="ECO:0000256" key="7">
    <source>
        <dbReference type="ARBA" id="ARBA00038326"/>
    </source>
</evidence>
<evidence type="ECO:0000313" key="14">
    <source>
        <dbReference type="EMBL" id="KAJ6221140.1"/>
    </source>
</evidence>
<organism evidence="14 15">
    <name type="scientific">Blomia tropicalis</name>
    <name type="common">Mite</name>
    <dbReference type="NCBI Taxonomy" id="40697"/>
    <lineage>
        <taxon>Eukaryota</taxon>
        <taxon>Metazoa</taxon>
        <taxon>Ecdysozoa</taxon>
        <taxon>Arthropoda</taxon>
        <taxon>Chelicerata</taxon>
        <taxon>Arachnida</taxon>
        <taxon>Acari</taxon>
        <taxon>Acariformes</taxon>
        <taxon>Sarcoptiformes</taxon>
        <taxon>Astigmata</taxon>
        <taxon>Glycyphagoidea</taxon>
        <taxon>Echimyopodidae</taxon>
        <taxon>Blomia</taxon>
    </lineage>
</organism>
<keyword evidence="1" id="KW-0819">tRNA processing</keyword>
<feature type="region of interest" description="Disordered" evidence="12">
    <location>
        <begin position="337"/>
        <end position="363"/>
    </location>
</feature>
<dbReference type="GO" id="GO:0043829">
    <property type="term" value="F:tRNA-specific adenosine-37 deaminase activity"/>
    <property type="evidence" value="ECO:0007669"/>
    <property type="project" value="UniProtKB-EC"/>
</dbReference>
<feature type="domain" description="A to I editase" evidence="13">
    <location>
        <begin position="67"/>
        <end position="333"/>
    </location>
</feature>
<dbReference type="AlphaFoldDB" id="A0A9Q0RP28"/>
<comment type="catalytic activity">
    <reaction evidence="11">
        <text>adenosine(37) in tRNA(Ala) + H2O + H(+) = inosine(37) in tRNA(Ala) + NH4(+)</text>
        <dbReference type="Rhea" id="RHEA:50968"/>
        <dbReference type="Rhea" id="RHEA-COMP:12855"/>
        <dbReference type="Rhea" id="RHEA-COMP:12856"/>
        <dbReference type="ChEBI" id="CHEBI:15377"/>
        <dbReference type="ChEBI" id="CHEBI:15378"/>
        <dbReference type="ChEBI" id="CHEBI:28938"/>
        <dbReference type="ChEBI" id="CHEBI:74411"/>
        <dbReference type="ChEBI" id="CHEBI:82852"/>
        <dbReference type="EC" id="3.5.4.34"/>
    </reaction>
</comment>
<gene>
    <name evidence="14" type="ORF">RDWZM_006952</name>
</gene>
<keyword evidence="2" id="KW-0479">Metal-binding</keyword>
<dbReference type="EC" id="3.5.4.34" evidence="8"/>
<comment type="caution">
    <text evidence="14">The sequence shown here is derived from an EMBL/GenBank/DDBJ whole genome shotgun (WGS) entry which is preliminary data.</text>
</comment>
<dbReference type="InterPro" id="IPR002466">
    <property type="entry name" value="A_deamin"/>
</dbReference>
<dbReference type="EMBL" id="JAPWDV010000002">
    <property type="protein sequence ID" value="KAJ6221140.1"/>
    <property type="molecule type" value="Genomic_DNA"/>
</dbReference>
<dbReference type="PROSITE" id="PS50141">
    <property type="entry name" value="A_DEAMIN_EDITASE"/>
    <property type="match status" value="1"/>
</dbReference>
<comment type="similarity">
    <text evidence="7">Belongs to the ADAT1 family.</text>
</comment>
<reference evidence="14" key="1">
    <citation type="submission" date="2022-12" db="EMBL/GenBank/DDBJ databases">
        <title>Genome assemblies of Blomia tropicalis.</title>
        <authorList>
            <person name="Cui Y."/>
        </authorList>
    </citation>
    <scope>NUCLEOTIDE SEQUENCE</scope>
    <source>
        <tissue evidence="14">Adult mites</tissue>
    </source>
</reference>
<evidence type="ECO:0000256" key="5">
    <source>
        <dbReference type="ARBA" id="ARBA00037026"/>
    </source>
</evidence>
<keyword evidence="3" id="KW-0378">Hydrolase</keyword>
<keyword evidence="15" id="KW-1185">Reference proteome</keyword>
<dbReference type="PANTHER" id="PTHR46516:SF1">
    <property type="entry name" value="TRNA-SPECIFIC ADENOSINE DEAMINASE 1"/>
    <property type="match status" value="1"/>
</dbReference>
<accession>A0A9Q0RP28</accession>
<evidence type="ECO:0000256" key="11">
    <source>
        <dbReference type="ARBA" id="ARBA00047635"/>
    </source>
</evidence>
<feature type="compositionally biased region" description="Basic and acidic residues" evidence="12">
    <location>
        <begin position="347"/>
        <end position="363"/>
    </location>
</feature>
<protein>
    <recommendedName>
        <fullName evidence="9">tRNA-specific adenosine deaminase 1</fullName>
        <ecNumber evidence="8">3.5.4.34</ecNumber>
    </recommendedName>
    <alternativeName>
        <fullName evidence="10">tRNA-specific adenosine-37 deaminase</fullName>
    </alternativeName>
</protein>
<evidence type="ECO:0000256" key="8">
    <source>
        <dbReference type="ARBA" id="ARBA00038940"/>
    </source>
</evidence>
<evidence type="ECO:0000256" key="4">
    <source>
        <dbReference type="ARBA" id="ARBA00022833"/>
    </source>
</evidence>
<evidence type="ECO:0000256" key="3">
    <source>
        <dbReference type="ARBA" id="ARBA00022801"/>
    </source>
</evidence>
<dbReference type="PANTHER" id="PTHR46516">
    <property type="entry name" value="TRNA-SPECIFIC ADENOSINE DEAMINASE 1"/>
    <property type="match status" value="1"/>
</dbReference>
<evidence type="ECO:0000256" key="1">
    <source>
        <dbReference type="ARBA" id="ARBA00022694"/>
    </source>
</evidence>
<evidence type="ECO:0000256" key="9">
    <source>
        <dbReference type="ARBA" id="ARBA00040502"/>
    </source>
</evidence>
<sequence length="480" mass="55039">MESELIPPKKIKLDHSYKIDPNDISRLCYEQYNKLGKSGKPNENTEHTVLAAVVEQERSSTKLRVVALATGTKCFPQNVERKHEDIVDCHAESLMKRAFKRYLIGRLDYILDNNISLEQFQNEGVNKSISYQFNCCILIFIYGLVTGNHNYYIFVSQTPCGCITRWQGESESQSNQTELNESNLKSFKLIGVNRKPGRGDLCPKAGCIHKLAKWNAFGIQGKRLCTLTNKAIVPYKIIIGNCETNQNEFLQQEICDRITIDQTELRSIEGQLLHSNCFNFDQINRKTIVEFSDQFRHKVFIRETDKSSCKKPSGSCIVAWLQDDTLHSEVIAGGRKLGTTNRRRQRREQNQVEKTTMEHDDRQPDDVIVALNDCSVVVVDGQCATRSNETRKHRPGDLAICDTSLNRRVDQLIGRFVQKCTREDNDCLIAEPIDMDKAVDTKQSDQMREMIRNRIDMADVYEHNWKVAKCSISIFKGWPS</sequence>
<dbReference type="GO" id="GO:0046872">
    <property type="term" value="F:metal ion binding"/>
    <property type="evidence" value="ECO:0007669"/>
    <property type="project" value="UniProtKB-KW"/>
</dbReference>
<dbReference type="GO" id="GO:0008033">
    <property type="term" value="P:tRNA processing"/>
    <property type="evidence" value="ECO:0007669"/>
    <property type="project" value="UniProtKB-KW"/>
</dbReference>
<dbReference type="GO" id="GO:0003723">
    <property type="term" value="F:RNA binding"/>
    <property type="evidence" value="ECO:0007669"/>
    <property type="project" value="InterPro"/>
</dbReference>
<comment type="cofactor">
    <cofactor evidence="5">
        <name>1D-myo-inositol hexakisphosphate</name>
        <dbReference type="ChEBI" id="CHEBI:58130"/>
    </cofactor>
</comment>
<evidence type="ECO:0000256" key="6">
    <source>
        <dbReference type="ARBA" id="ARBA00037784"/>
    </source>
</evidence>
<dbReference type="Proteomes" id="UP001142055">
    <property type="component" value="Chromosome 2"/>
</dbReference>
<name>A0A9Q0RP28_BLOTA</name>
<evidence type="ECO:0000259" key="13">
    <source>
        <dbReference type="PROSITE" id="PS50141"/>
    </source>
</evidence>
<proteinExistence type="inferred from homology"/>
<evidence type="ECO:0000313" key="15">
    <source>
        <dbReference type="Proteomes" id="UP001142055"/>
    </source>
</evidence>
<dbReference type="SMART" id="SM00552">
    <property type="entry name" value="ADEAMc"/>
    <property type="match status" value="1"/>
</dbReference>
<keyword evidence="4" id="KW-0862">Zinc</keyword>
<evidence type="ECO:0000256" key="10">
    <source>
        <dbReference type="ARBA" id="ARBA00041760"/>
    </source>
</evidence>